<dbReference type="AlphaFoldDB" id="A0AAV1RNN1"/>
<dbReference type="EMBL" id="CAWUPB010001116">
    <property type="protein sequence ID" value="CAK7338325.1"/>
    <property type="molecule type" value="Genomic_DNA"/>
</dbReference>
<reference evidence="1 2" key="1">
    <citation type="submission" date="2024-01" db="EMBL/GenBank/DDBJ databases">
        <authorList>
            <person name="Waweru B."/>
        </authorList>
    </citation>
    <scope>NUCLEOTIDE SEQUENCE [LARGE SCALE GENOMIC DNA]</scope>
</reference>
<dbReference type="Proteomes" id="UP001314170">
    <property type="component" value="Unassembled WGS sequence"/>
</dbReference>
<evidence type="ECO:0000313" key="1">
    <source>
        <dbReference type="EMBL" id="CAK7338325.1"/>
    </source>
</evidence>
<proteinExistence type="predicted"/>
<accession>A0AAV1RNN1</accession>
<keyword evidence="2" id="KW-1185">Reference proteome</keyword>
<evidence type="ECO:0000313" key="2">
    <source>
        <dbReference type="Proteomes" id="UP001314170"/>
    </source>
</evidence>
<protein>
    <submittedName>
        <fullName evidence="1">Uncharacterized protein</fullName>
    </submittedName>
</protein>
<sequence>MIGVGFERMGKLYLRRIEDDKLWVEVKSDEDEGCCPYNWKGDVGMGLKKLRKEGVDLGVYGLAWECYDLYTESEKQNLGAE</sequence>
<organism evidence="1 2">
    <name type="scientific">Dovyalis caffra</name>
    <dbReference type="NCBI Taxonomy" id="77055"/>
    <lineage>
        <taxon>Eukaryota</taxon>
        <taxon>Viridiplantae</taxon>
        <taxon>Streptophyta</taxon>
        <taxon>Embryophyta</taxon>
        <taxon>Tracheophyta</taxon>
        <taxon>Spermatophyta</taxon>
        <taxon>Magnoliopsida</taxon>
        <taxon>eudicotyledons</taxon>
        <taxon>Gunneridae</taxon>
        <taxon>Pentapetalae</taxon>
        <taxon>rosids</taxon>
        <taxon>fabids</taxon>
        <taxon>Malpighiales</taxon>
        <taxon>Salicaceae</taxon>
        <taxon>Flacourtieae</taxon>
        <taxon>Dovyalis</taxon>
    </lineage>
</organism>
<comment type="caution">
    <text evidence="1">The sequence shown here is derived from an EMBL/GenBank/DDBJ whole genome shotgun (WGS) entry which is preliminary data.</text>
</comment>
<name>A0AAV1RNN1_9ROSI</name>
<gene>
    <name evidence="1" type="ORF">DCAF_LOCUS13370</name>
</gene>